<dbReference type="Gene3D" id="2.60.40.790">
    <property type="match status" value="1"/>
</dbReference>
<dbReference type="AlphaFoldDB" id="A0A7E5WEP4"/>
<dbReference type="PIRSF" id="PIRSF036514">
    <property type="entry name" value="Sm_HSP_B1"/>
    <property type="match status" value="1"/>
</dbReference>
<evidence type="ECO:0000313" key="8">
    <source>
        <dbReference type="Proteomes" id="UP000322000"/>
    </source>
</evidence>
<evidence type="ECO:0000256" key="5">
    <source>
        <dbReference type="RuleBase" id="RU003616"/>
    </source>
</evidence>
<protein>
    <submittedName>
        <fullName evidence="9">Protein lethal(2)essential for life-like</fullName>
    </submittedName>
</protein>
<dbReference type="InParanoid" id="A0A7E5WEP4"/>
<dbReference type="GO" id="GO:0005634">
    <property type="term" value="C:nucleus"/>
    <property type="evidence" value="ECO:0007669"/>
    <property type="project" value="TreeGrafter"/>
</dbReference>
<evidence type="ECO:0000256" key="2">
    <source>
        <dbReference type="PIRNR" id="PIRNR036514"/>
    </source>
</evidence>
<sequence length="187" mass="20907">MSMLPYLLDMERARRLPDQHFALALTPEDILAVVSPQYSTDYYRPWKQISSMLRDVGSTIKSDRAKFQINLDVQHFAPEDISVKTSDGFVVIEARHDEKKDEHGWVSRQFTRRYPLPEGCCVEAVQSRLSSDGVLTVTAPLESPQTSNERVVPIIQTGPVKKQPDGSKNEAGDGEPPVKAAVENGQQ</sequence>
<accession>A0A7E5WEP4</accession>
<evidence type="ECO:0000256" key="4">
    <source>
        <dbReference type="PROSITE-ProRule" id="PRU00285"/>
    </source>
</evidence>
<dbReference type="InterPro" id="IPR002068">
    <property type="entry name" value="A-crystallin/Hsp20_dom"/>
</dbReference>
<proteinExistence type="inferred from homology"/>
<feature type="compositionally biased region" description="Basic and acidic residues" evidence="6">
    <location>
        <begin position="162"/>
        <end position="171"/>
    </location>
</feature>
<feature type="domain" description="SHSP" evidence="7">
    <location>
        <begin position="47"/>
        <end position="157"/>
    </location>
</feature>
<dbReference type="GO" id="GO:0009408">
    <property type="term" value="P:response to heat"/>
    <property type="evidence" value="ECO:0007669"/>
    <property type="project" value="UniProtKB-ARBA"/>
</dbReference>
<evidence type="ECO:0000313" key="9">
    <source>
        <dbReference type="RefSeq" id="XP_026739173.1"/>
    </source>
</evidence>
<keyword evidence="8" id="KW-1185">Reference proteome</keyword>
<feature type="binding site" evidence="3">
    <location>
        <position position="98"/>
    </location>
    <ligand>
        <name>Zn(2+)</name>
        <dbReference type="ChEBI" id="CHEBI:29105"/>
        <label>1</label>
    </ligand>
</feature>
<feature type="binding site" evidence="3">
    <location>
        <position position="103"/>
    </location>
    <ligand>
        <name>Zn(2+)</name>
        <dbReference type="ChEBI" id="CHEBI:29105"/>
        <label>1</label>
    </ligand>
</feature>
<dbReference type="CDD" id="cd06526">
    <property type="entry name" value="metazoan_ACD"/>
    <property type="match status" value="1"/>
</dbReference>
<dbReference type="GO" id="GO:0005737">
    <property type="term" value="C:cytoplasm"/>
    <property type="evidence" value="ECO:0007669"/>
    <property type="project" value="TreeGrafter"/>
</dbReference>
<feature type="binding site" evidence="3">
    <location>
        <position position="96"/>
    </location>
    <ligand>
        <name>Zn(2+)</name>
        <dbReference type="ChEBI" id="CHEBI:29105"/>
        <label>1</label>
    </ligand>
</feature>
<dbReference type="OrthoDB" id="1431247at2759"/>
<dbReference type="RefSeq" id="XP_026739173.1">
    <property type="nucleotide sequence ID" value="XM_026883372.1"/>
</dbReference>
<reference evidence="9" key="1">
    <citation type="submission" date="2025-08" db="UniProtKB">
        <authorList>
            <consortium name="RefSeq"/>
        </authorList>
    </citation>
    <scope>IDENTIFICATION</scope>
</reference>
<evidence type="ECO:0000256" key="6">
    <source>
        <dbReference type="SAM" id="MobiDB-lite"/>
    </source>
</evidence>
<dbReference type="GO" id="GO:0051082">
    <property type="term" value="F:unfolded protein binding"/>
    <property type="evidence" value="ECO:0007669"/>
    <property type="project" value="TreeGrafter"/>
</dbReference>
<dbReference type="InterPro" id="IPR055269">
    <property type="entry name" value="Alpha-crystallin/HSP_16"/>
</dbReference>
<dbReference type="GeneID" id="113502015"/>
<keyword evidence="1" id="KW-0346">Stress response</keyword>
<feature type="region of interest" description="Disordered" evidence="6">
    <location>
        <begin position="141"/>
        <end position="187"/>
    </location>
</feature>
<dbReference type="KEGG" id="tnl:113502015"/>
<evidence type="ECO:0000256" key="3">
    <source>
        <dbReference type="PIRSR" id="PIRSR036514-1"/>
    </source>
</evidence>
<comment type="similarity">
    <text evidence="2 4 5">Belongs to the small heat shock protein (HSP20) family.</text>
</comment>
<dbReference type="Proteomes" id="UP000322000">
    <property type="component" value="Chromosome 16"/>
</dbReference>
<dbReference type="Pfam" id="PF00011">
    <property type="entry name" value="HSP20"/>
    <property type="match status" value="1"/>
</dbReference>
<dbReference type="PANTHER" id="PTHR45640:SF13">
    <property type="entry name" value="HEAT SHOCK PROTEIN 22-RELATED"/>
    <property type="match status" value="1"/>
</dbReference>
<dbReference type="GO" id="GO:0042026">
    <property type="term" value="P:protein refolding"/>
    <property type="evidence" value="ECO:0007669"/>
    <property type="project" value="TreeGrafter"/>
</dbReference>
<name>A0A7E5WEP4_TRINI</name>
<organism evidence="8 9">
    <name type="scientific">Trichoplusia ni</name>
    <name type="common">Cabbage looper</name>
    <dbReference type="NCBI Taxonomy" id="7111"/>
    <lineage>
        <taxon>Eukaryota</taxon>
        <taxon>Metazoa</taxon>
        <taxon>Ecdysozoa</taxon>
        <taxon>Arthropoda</taxon>
        <taxon>Hexapoda</taxon>
        <taxon>Insecta</taxon>
        <taxon>Pterygota</taxon>
        <taxon>Neoptera</taxon>
        <taxon>Endopterygota</taxon>
        <taxon>Lepidoptera</taxon>
        <taxon>Glossata</taxon>
        <taxon>Ditrysia</taxon>
        <taxon>Noctuoidea</taxon>
        <taxon>Noctuidae</taxon>
        <taxon>Plusiinae</taxon>
        <taxon>Trichoplusia</taxon>
    </lineage>
</organism>
<dbReference type="PRINTS" id="PR00299">
    <property type="entry name" value="ACRYSTALLIN"/>
</dbReference>
<keyword evidence="3" id="KW-0862">Zinc</keyword>
<gene>
    <name evidence="9" type="primary">LOC113502015</name>
</gene>
<dbReference type="PANTHER" id="PTHR45640">
    <property type="entry name" value="HEAT SHOCK PROTEIN HSP-12.2-RELATED"/>
    <property type="match status" value="1"/>
</dbReference>
<dbReference type="SUPFAM" id="SSF49764">
    <property type="entry name" value="HSP20-like chaperones"/>
    <property type="match status" value="1"/>
</dbReference>
<evidence type="ECO:0000256" key="1">
    <source>
        <dbReference type="ARBA" id="ARBA00023016"/>
    </source>
</evidence>
<dbReference type="InterPro" id="IPR001436">
    <property type="entry name" value="Alpha-crystallin/sHSP_animal"/>
</dbReference>
<evidence type="ECO:0000259" key="7">
    <source>
        <dbReference type="PROSITE" id="PS01031"/>
    </source>
</evidence>
<dbReference type="GO" id="GO:0046872">
    <property type="term" value="F:metal ion binding"/>
    <property type="evidence" value="ECO:0007669"/>
    <property type="project" value="UniProtKB-KW"/>
</dbReference>
<dbReference type="PROSITE" id="PS01031">
    <property type="entry name" value="SHSP"/>
    <property type="match status" value="1"/>
</dbReference>
<keyword evidence="3" id="KW-0479">Metal-binding</keyword>
<dbReference type="InterPro" id="IPR008978">
    <property type="entry name" value="HSP20-like_chaperone"/>
</dbReference>